<evidence type="ECO:0000313" key="2">
    <source>
        <dbReference type="EMBL" id="QEZ47219.1"/>
    </source>
</evidence>
<evidence type="ECO:0000313" key="3">
    <source>
        <dbReference type="Proteomes" id="UP000325743"/>
    </source>
</evidence>
<name>A0A5P3VR14_9BURK</name>
<accession>A0A5P3VR14</accession>
<organism evidence="2 3">
    <name type="scientific">Cupriavidus oxalaticus</name>
    <dbReference type="NCBI Taxonomy" id="96344"/>
    <lineage>
        <taxon>Bacteria</taxon>
        <taxon>Pseudomonadati</taxon>
        <taxon>Pseudomonadota</taxon>
        <taxon>Betaproteobacteria</taxon>
        <taxon>Burkholderiales</taxon>
        <taxon>Burkholderiaceae</taxon>
        <taxon>Cupriavidus</taxon>
    </lineage>
</organism>
<gene>
    <name evidence="2" type="ORF">D2917_24035</name>
</gene>
<dbReference type="Proteomes" id="UP000325743">
    <property type="component" value="Chromosome 2"/>
</dbReference>
<feature type="region of interest" description="Disordered" evidence="1">
    <location>
        <begin position="72"/>
        <end position="92"/>
    </location>
</feature>
<dbReference type="RefSeq" id="WP_151072211.1">
    <property type="nucleotide sequence ID" value="NZ_CP032519.1"/>
</dbReference>
<protein>
    <submittedName>
        <fullName evidence="2">Uncharacterized protein</fullName>
    </submittedName>
</protein>
<dbReference type="EMBL" id="CP032519">
    <property type="protein sequence ID" value="QEZ47219.1"/>
    <property type="molecule type" value="Genomic_DNA"/>
</dbReference>
<sequence length="92" mass="10047">MNENNISTVRQHLLDTLADLRNREDPMEVERARAVADVARVLVDSAKVEVDFIKASGATGSEFLLHPEQQVTSSVGTGLPPGITGIRRHTLK</sequence>
<dbReference type="AlphaFoldDB" id="A0A5P3VR14"/>
<proteinExistence type="predicted"/>
<evidence type="ECO:0000256" key="1">
    <source>
        <dbReference type="SAM" id="MobiDB-lite"/>
    </source>
</evidence>
<reference evidence="2 3" key="1">
    <citation type="submission" date="2018-09" db="EMBL/GenBank/DDBJ databases">
        <title>Complete genome sequence of Cupriavidus oxalaticus T2, a bacterium capable of phenol tolerance and degradation.</title>
        <authorList>
            <person name="Yan J."/>
        </authorList>
    </citation>
    <scope>NUCLEOTIDE SEQUENCE [LARGE SCALE GENOMIC DNA]</scope>
    <source>
        <strain evidence="2 3">T2</strain>
    </source>
</reference>